<reference evidence="1 2" key="1">
    <citation type="submission" date="2012-12" db="EMBL/GenBank/DDBJ databases">
        <title>The Genome Sequence of Bacillus cereus VD133.</title>
        <authorList>
            <consortium name="The Broad Institute Genome Sequencing Platform"/>
            <consortium name="The Broad Institute Genome Sequencing Center for Infectious Disease"/>
            <person name="Feldgarden M."/>
            <person name="Van der Auwera G.A."/>
            <person name="Mahillon J."/>
            <person name="Duprez V."/>
            <person name="Timmery S."/>
            <person name="Mattelet C."/>
            <person name="Dierick K."/>
            <person name="Sun M."/>
            <person name="Yu Z."/>
            <person name="Zhu L."/>
            <person name="Hu X."/>
            <person name="Shank E.B."/>
            <person name="Swiecicka I."/>
            <person name="Hansen B.M."/>
            <person name="Andrup L."/>
            <person name="Walker B."/>
            <person name="Young S.K."/>
            <person name="Zeng Q."/>
            <person name="Gargeya S."/>
            <person name="Fitzgerald M."/>
            <person name="Haas B."/>
            <person name="Abouelleil A."/>
            <person name="Alvarado L."/>
            <person name="Arachchi H.M."/>
            <person name="Berlin A.M."/>
            <person name="Chapman S.B."/>
            <person name="Dewar J."/>
            <person name="Goldberg J."/>
            <person name="Griggs A."/>
            <person name="Gujja S."/>
            <person name="Hansen M."/>
            <person name="Howarth C."/>
            <person name="Imamovic A."/>
            <person name="Larimer J."/>
            <person name="McCowan C."/>
            <person name="Murphy C."/>
            <person name="Neiman D."/>
            <person name="Pearson M."/>
            <person name="Priest M."/>
            <person name="Roberts A."/>
            <person name="Saif S."/>
            <person name="Shea T."/>
            <person name="Sisk P."/>
            <person name="Sykes S."/>
            <person name="Wortman J."/>
            <person name="Nusbaum C."/>
            <person name="Birren B."/>
        </authorList>
    </citation>
    <scope>NUCLEOTIDE SEQUENCE [LARGE SCALE GENOMIC DNA]</scope>
    <source>
        <strain evidence="1 2">VD133</strain>
    </source>
</reference>
<gene>
    <name evidence="1" type="ORF">IIU_06997</name>
</gene>
<dbReference type="Proteomes" id="UP000014018">
    <property type="component" value="Unassembled WGS sequence"/>
</dbReference>
<comment type="caution">
    <text evidence="1">The sequence shown here is derived from an EMBL/GenBank/DDBJ whole genome shotgun (WGS) entry which is preliminary data.</text>
</comment>
<proteinExistence type="predicted"/>
<evidence type="ECO:0000313" key="1">
    <source>
        <dbReference type="EMBL" id="EOO23590.1"/>
    </source>
</evidence>
<sequence>MPIELTTKFAKKIDERFTTGALSTPGVNNDYDWAGAATIKVTSVDVVPLGDYKRAGLSRFGTPEELENSLQELTLTQDKSFTFTIDKMNEEETEMKAGQALARQMKEVVIPHVDTYRFGQMVKHAGHVVEGELTAKTAYEAVVTGTEVLDDAEVPENRVLFTDAAFIKHLKLSDGYVKASDLAQSKIVFKGQVAELDGMPIVKVPSKRLNGANFIICHKSATVAPVKLAEYRLHKDPPGISGSLAEGRVYFDAFVLKNKKDAIYVHKKKESSGGGDTKTTPKSK</sequence>
<dbReference type="EMBL" id="AHFB01000190">
    <property type="protein sequence ID" value="EOO23590.1"/>
    <property type="molecule type" value="Genomic_DNA"/>
</dbReference>
<accession>A0A9W5UZ37</accession>
<dbReference type="AlphaFoldDB" id="A0A9W5UZ37"/>
<evidence type="ECO:0000313" key="2">
    <source>
        <dbReference type="Proteomes" id="UP000014018"/>
    </source>
</evidence>
<dbReference type="RefSeq" id="WP_016110673.1">
    <property type="nucleotide sequence ID" value="NZ_KB976179.1"/>
</dbReference>
<evidence type="ECO:0008006" key="3">
    <source>
        <dbReference type="Google" id="ProtNLM"/>
    </source>
</evidence>
<protein>
    <recommendedName>
        <fullName evidence="3">N4-gp56 family major capsid protein</fullName>
    </recommendedName>
</protein>
<organism evidence="1 2">
    <name type="scientific">Bacillus cereus VD133</name>
    <dbReference type="NCBI Taxonomy" id="1053233"/>
    <lineage>
        <taxon>Bacteria</taxon>
        <taxon>Bacillati</taxon>
        <taxon>Bacillota</taxon>
        <taxon>Bacilli</taxon>
        <taxon>Bacillales</taxon>
        <taxon>Bacillaceae</taxon>
        <taxon>Bacillus</taxon>
        <taxon>Bacillus cereus group</taxon>
    </lineage>
</organism>
<name>A0A9W5UZ37_BACCE</name>